<reference evidence="10 11" key="1">
    <citation type="submission" date="2020-04" db="EMBL/GenBank/DDBJ databases">
        <title>Rhizobium sp. S-51 isolated from soil.</title>
        <authorList>
            <person name="Dahal R.H."/>
        </authorList>
    </citation>
    <scope>NUCLEOTIDE SEQUENCE [LARGE SCALE GENOMIC DNA]</scope>
    <source>
        <strain evidence="10 11">S-51</strain>
    </source>
</reference>
<keyword evidence="3" id="KW-0808">Transferase</keyword>
<dbReference type="InterPro" id="IPR002477">
    <property type="entry name" value="Peptidoglycan-bd-like"/>
</dbReference>
<dbReference type="PANTHER" id="PTHR41533">
    <property type="entry name" value="L,D-TRANSPEPTIDASE HI_1667-RELATED"/>
    <property type="match status" value="1"/>
</dbReference>
<evidence type="ECO:0000256" key="1">
    <source>
        <dbReference type="ARBA" id="ARBA00004752"/>
    </source>
</evidence>
<evidence type="ECO:0000256" key="6">
    <source>
        <dbReference type="ARBA" id="ARBA00023316"/>
    </source>
</evidence>
<comment type="similarity">
    <text evidence="2">Belongs to the YkuD family.</text>
</comment>
<feature type="active site" description="Nucleophile" evidence="7">
    <location>
        <position position="531"/>
    </location>
</feature>
<feature type="signal peptide" evidence="8">
    <location>
        <begin position="1"/>
        <end position="28"/>
    </location>
</feature>
<evidence type="ECO:0000256" key="5">
    <source>
        <dbReference type="ARBA" id="ARBA00022984"/>
    </source>
</evidence>
<dbReference type="PROSITE" id="PS52029">
    <property type="entry name" value="LD_TPASE"/>
    <property type="match status" value="1"/>
</dbReference>
<dbReference type="UniPathway" id="UPA00219"/>
<evidence type="ECO:0000256" key="2">
    <source>
        <dbReference type="ARBA" id="ARBA00005992"/>
    </source>
</evidence>
<dbReference type="Gene3D" id="1.10.101.10">
    <property type="entry name" value="PGBD-like superfamily/PGBD"/>
    <property type="match status" value="1"/>
</dbReference>
<dbReference type="Pfam" id="PF01471">
    <property type="entry name" value="PG_binding_1"/>
    <property type="match status" value="1"/>
</dbReference>
<keyword evidence="5 7" id="KW-0573">Peptidoglycan synthesis</keyword>
<dbReference type="CDD" id="cd16913">
    <property type="entry name" value="YkuD_like"/>
    <property type="match status" value="1"/>
</dbReference>
<dbReference type="InterPro" id="IPR036366">
    <property type="entry name" value="PGBDSf"/>
</dbReference>
<keyword evidence="6 7" id="KW-0961">Cell wall biogenesis/degradation</keyword>
<feature type="chain" id="PRO_5030648278" evidence="8">
    <location>
        <begin position="29"/>
        <end position="615"/>
    </location>
</feature>
<dbReference type="GO" id="GO:0004180">
    <property type="term" value="F:carboxypeptidase activity"/>
    <property type="evidence" value="ECO:0007669"/>
    <property type="project" value="UniProtKB-ARBA"/>
</dbReference>
<protein>
    <submittedName>
        <fullName evidence="10">L,D-transpeptidase family protein</fullName>
    </submittedName>
</protein>
<evidence type="ECO:0000256" key="8">
    <source>
        <dbReference type="SAM" id="SignalP"/>
    </source>
</evidence>
<evidence type="ECO:0000256" key="7">
    <source>
        <dbReference type="PROSITE-ProRule" id="PRU01373"/>
    </source>
</evidence>
<dbReference type="InterPro" id="IPR052905">
    <property type="entry name" value="LD-transpeptidase_YkuD-like"/>
</dbReference>
<comment type="caution">
    <text evidence="10">The sequence shown here is derived from an EMBL/GenBank/DDBJ whole genome shotgun (WGS) entry which is preliminary data.</text>
</comment>
<feature type="domain" description="L,D-TPase catalytic" evidence="9">
    <location>
        <begin position="385"/>
        <end position="567"/>
    </location>
</feature>
<evidence type="ECO:0000256" key="3">
    <source>
        <dbReference type="ARBA" id="ARBA00022679"/>
    </source>
</evidence>
<keyword evidence="11" id="KW-1185">Reference proteome</keyword>
<evidence type="ECO:0000256" key="4">
    <source>
        <dbReference type="ARBA" id="ARBA00022960"/>
    </source>
</evidence>
<keyword evidence="8" id="KW-0732">Signal</keyword>
<dbReference type="Pfam" id="PF20142">
    <property type="entry name" value="Scaffold"/>
    <property type="match status" value="1"/>
</dbReference>
<dbReference type="GO" id="GO:0071555">
    <property type="term" value="P:cell wall organization"/>
    <property type="evidence" value="ECO:0007669"/>
    <property type="project" value="UniProtKB-UniRule"/>
</dbReference>
<dbReference type="InterPro" id="IPR045380">
    <property type="entry name" value="LD_TPept_scaffold_dom"/>
</dbReference>
<dbReference type="PANTHER" id="PTHR41533:SF2">
    <property type="entry name" value="BLR7131 PROTEIN"/>
    <property type="match status" value="1"/>
</dbReference>
<name>A0A7Y0FV23_9HYPH</name>
<proteinExistence type="inferred from homology"/>
<dbReference type="GO" id="GO:0016740">
    <property type="term" value="F:transferase activity"/>
    <property type="evidence" value="ECO:0007669"/>
    <property type="project" value="UniProtKB-KW"/>
</dbReference>
<sequence>MKSYNKITVTAVLAAVTALGALPQTAQSATLLDLLRGGPGAQKKKPGISTIIEPQAQGGLEMGDPEPLPKVSGPRYYTYKVEATRPIVVPATDPAVAPTGDASPLRRFLTVAGVRASDDIASAVEAYYKDGKPLMWVSETGVTERARQMLAAFGSVDASGLSPEDYTIALPSETADPADPDKLSRELARFELLMSVKVLTYVGDTERGRVDPNKISGYHDFKRKAVNFKPVLNMVRLSPDVGAYLRSRDPDNAQFQAMKAELASLRAAEAEAGTVIRIADGTLLKPGQSNPELSNIINAIKAQASDAVKTEHSAVLTAYAGTPDYTPELVAVVEAFQKEKGLKPDGVVGRATIRALTGHSNVEKIEKLIVAMEELRWLPNDLGSRYVFINQPAFTAYYINEGREQLSMRVVVGSKSNQTYFFQDQIETVEFNPYWGVPKSIIVNEMLPKLRADPTYLDRLGYEVSYQGRKVSSSQVDWNTTHSVDVRQPPGSDNALGDLKILFPNAHSIYMHDTPSKSFFQRDMRALSHGCVRLSEPRVMAAAVMGTTTAEISKQIASGQNRAVQVPQKLPVYVAYFTAWPNKDGKLEYFDDVYGRDDYTRKAFKAISDARAPRS</sequence>
<dbReference type="InterPro" id="IPR005490">
    <property type="entry name" value="LD_TPept_cat_dom"/>
</dbReference>
<evidence type="ECO:0000313" key="11">
    <source>
        <dbReference type="Proteomes" id="UP000541470"/>
    </source>
</evidence>
<dbReference type="InterPro" id="IPR036365">
    <property type="entry name" value="PGBD-like_sf"/>
</dbReference>
<dbReference type="Pfam" id="PF03734">
    <property type="entry name" value="YkuD"/>
    <property type="match status" value="1"/>
</dbReference>
<dbReference type="SUPFAM" id="SSF47090">
    <property type="entry name" value="PGBD-like"/>
    <property type="match status" value="1"/>
</dbReference>
<dbReference type="GO" id="GO:0009252">
    <property type="term" value="P:peptidoglycan biosynthetic process"/>
    <property type="evidence" value="ECO:0007669"/>
    <property type="project" value="UniProtKB-UniPathway"/>
</dbReference>
<gene>
    <name evidence="10" type="ORF">HHL25_04185</name>
</gene>
<dbReference type="AlphaFoldDB" id="A0A7Y0FV23"/>
<dbReference type="GO" id="GO:0008360">
    <property type="term" value="P:regulation of cell shape"/>
    <property type="evidence" value="ECO:0007669"/>
    <property type="project" value="UniProtKB-UniRule"/>
</dbReference>
<evidence type="ECO:0000313" key="10">
    <source>
        <dbReference type="EMBL" id="NML73321.1"/>
    </source>
</evidence>
<keyword evidence="4 7" id="KW-0133">Cell shape</keyword>
<organism evidence="10 11">
    <name type="scientific">Rhizobium terricola</name>
    <dbReference type="NCBI Taxonomy" id="2728849"/>
    <lineage>
        <taxon>Bacteria</taxon>
        <taxon>Pseudomonadati</taxon>
        <taxon>Pseudomonadota</taxon>
        <taxon>Alphaproteobacteria</taxon>
        <taxon>Hyphomicrobiales</taxon>
        <taxon>Rhizobiaceae</taxon>
        <taxon>Rhizobium/Agrobacterium group</taxon>
        <taxon>Rhizobium</taxon>
    </lineage>
</organism>
<dbReference type="InterPro" id="IPR038063">
    <property type="entry name" value="Transpep_catalytic_dom"/>
</dbReference>
<feature type="active site" description="Proton donor/acceptor" evidence="7">
    <location>
        <position position="512"/>
    </location>
</feature>
<dbReference type="SUPFAM" id="SSF141523">
    <property type="entry name" value="L,D-transpeptidase catalytic domain-like"/>
    <property type="match status" value="1"/>
</dbReference>
<evidence type="ECO:0000259" key="9">
    <source>
        <dbReference type="PROSITE" id="PS52029"/>
    </source>
</evidence>
<dbReference type="RefSeq" id="WP_169587561.1">
    <property type="nucleotide sequence ID" value="NZ_JABBGK010000001.1"/>
</dbReference>
<dbReference type="EMBL" id="JABBGK010000001">
    <property type="protein sequence ID" value="NML73321.1"/>
    <property type="molecule type" value="Genomic_DNA"/>
</dbReference>
<dbReference type="Proteomes" id="UP000541470">
    <property type="component" value="Unassembled WGS sequence"/>
</dbReference>
<accession>A0A7Y0FV23</accession>
<comment type="pathway">
    <text evidence="1 7">Cell wall biogenesis; peptidoglycan biosynthesis.</text>
</comment>
<dbReference type="Gene3D" id="2.40.440.10">
    <property type="entry name" value="L,D-transpeptidase catalytic domain-like"/>
    <property type="match status" value="1"/>
</dbReference>